<dbReference type="PANTHER" id="PTHR23402:SF1">
    <property type="entry name" value="PYROGLUTAMYL-PEPTIDASE I"/>
    <property type="match status" value="1"/>
</dbReference>
<dbReference type="Gene3D" id="3.40.630.20">
    <property type="entry name" value="Peptidase C15, pyroglutamyl peptidase I-like"/>
    <property type="match status" value="1"/>
</dbReference>
<evidence type="ECO:0000256" key="1">
    <source>
        <dbReference type="ARBA" id="ARBA00006641"/>
    </source>
</evidence>
<keyword evidence="3" id="KW-0378">Hydrolase</keyword>
<reference evidence="5" key="1">
    <citation type="journal article" date="2023" name="Insect Mol. Biol.">
        <title>Genome sequencing provides insights into the evolution of gene families encoding plant cell wall-degrading enzymes in longhorned beetles.</title>
        <authorList>
            <person name="Shin N.R."/>
            <person name="Okamura Y."/>
            <person name="Kirsch R."/>
            <person name="Pauchet Y."/>
        </authorList>
    </citation>
    <scope>NUCLEOTIDE SEQUENCE</scope>
    <source>
        <strain evidence="5">RBIC_L_NR</strain>
    </source>
</reference>
<sequence length="67" mass="7940">MQYLCEFIFYTSLNIDKNKTLFVHVPPLDEPYTKEELSEGLLEIINCTLQQINDDFCNQFKNNSNVY</sequence>
<evidence type="ECO:0000256" key="4">
    <source>
        <dbReference type="ARBA" id="ARBA00022807"/>
    </source>
</evidence>
<accession>A0AAV8WSV1</accession>
<dbReference type="SUPFAM" id="SSF53182">
    <property type="entry name" value="Pyrrolidone carboxyl peptidase (pyroglutamate aminopeptidase)"/>
    <property type="match status" value="1"/>
</dbReference>
<dbReference type="GO" id="GO:0006508">
    <property type="term" value="P:proteolysis"/>
    <property type="evidence" value="ECO:0007669"/>
    <property type="project" value="UniProtKB-KW"/>
</dbReference>
<comment type="similarity">
    <text evidence="1">Belongs to the peptidase C15 family.</text>
</comment>
<keyword evidence="6" id="KW-1185">Reference proteome</keyword>
<dbReference type="Proteomes" id="UP001162156">
    <property type="component" value="Unassembled WGS sequence"/>
</dbReference>
<dbReference type="InterPro" id="IPR016125">
    <property type="entry name" value="Peptidase_C15-like"/>
</dbReference>
<comment type="caution">
    <text evidence="5">The sequence shown here is derived from an EMBL/GenBank/DDBJ whole genome shotgun (WGS) entry which is preliminary data.</text>
</comment>
<evidence type="ECO:0000256" key="2">
    <source>
        <dbReference type="ARBA" id="ARBA00022670"/>
    </source>
</evidence>
<dbReference type="InterPro" id="IPR036440">
    <property type="entry name" value="Peptidase_C15-like_sf"/>
</dbReference>
<keyword evidence="2" id="KW-0645">Protease</keyword>
<evidence type="ECO:0000313" key="6">
    <source>
        <dbReference type="Proteomes" id="UP001162156"/>
    </source>
</evidence>
<gene>
    <name evidence="5" type="ORF">NQ314_017826</name>
</gene>
<name>A0AAV8WSV1_9CUCU</name>
<dbReference type="AlphaFoldDB" id="A0AAV8WSV1"/>
<proteinExistence type="inferred from homology"/>
<keyword evidence="4" id="KW-0788">Thiol protease</keyword>
<protein>
    <submittedName>
        <fullName evidence="5">Uncharacterized protein</fullName>
    </submittedName>
</protein>
<dbReference type="PANTHER" id="PTHR23402">
    <property type="entry name" value="PROTEASE FAMILY C15 PYROGLUTAMYL-PEPTIDASE I-RELATED"/>
    <property type="match status" value="1"/>
</dbReference>
<organism evidence="5 6">
    <name type="scientific">Rhamnusium bicolor</name>
    <dbReference type="NCBI Taxonomy" id="1586634"/>
    <lineage>
        <taxon>Eukaryota</taxon>
        <taxon>Metazoa</taxon>
        <taxon>Ecdysozoa</taxon>
        <taxon>Arthropoda</taxon>
        <taxon>Hexapoda</taxon>
        <taxon>Insecta</taxon>
        <taxon>Pterygota</taxon>
        <taxon>Neoptera</taxon>
        <taxon>Endopterygota</taxon>
        <taxon>Coleoptera</taxon>
        <taxon>Polyphaga</taxon>
        <taxon>Cucujiformia</taxon>
        <taxon>Chrysomeloidea</taxon>
        <taxon>Cerambycidae</taxon>
        <taxon>Lepturinae</taxon>
        <taxon>Rhagiini</taxon>
        <taxon>Rhamnusium</taxon>
    </lineage>
</organism>
<dbReference type="GO" id="GO:0008234">
    <property type="term" value="F:cysteine-type peptidase activity"/>
    <property type="evidence" value="ECO:0007669"/>
    <property type="project" value="UniProtKB-KW"/>
</dbReference>
<evidence type="ECO:0000256" key="3">
    <source>
        <dbReference type="ARBA" id="ARBA00022801"/>
    </source>
</evidence>
<evidence type="ECO:0000313" key="5">
    <source>
        <dbReference type="EMBL" id="KAJ8929494.1"/>
    </source>
</evidence>
<dbReference type="EMBL" id="JANEYF010004983">
    <property type="protein sequence ID" value="KAJ8929494.1"/>
    <property type="molecule type" value="Genomic_DNA"/>
</dbReference>